<feature type="transmembrane region" description="Helical" evidence="10">
    <location>
        <begin position="492"/>
        <end position="517"/>
    </location>
</feature>
<feature type="domain" description="Palmitoyltransferase DHHC" evidence="12">
    <location>
        <begin position="450"/>
        <end position="574"/>
    </location>
</feature>
<feature type="compositionally biased region" description="Polar residues" evidence="11">
    <location>
        <begin position="146"/>
        <end position="170"/>
    </location>
</feature>
<dbReference type="PANTHER" id="PTHR22883">
    <property type="entry name" value="ZINC FINGER DHHC DOMAIN CONTAINING PROTEIN"/>
    <property type="match status" value="1"/>
</dbReference>
<feature type="compositionally biased region" description="Basic and acidic residues" evidence="11">
    <location>
        <begin position="283"/>
        <end position="292"/>
    </location>
</feature>
<dbReference type="RefSeq" id="XP_062791142.1">
    <property type="nucleotide sequence ID" value="XM_062935091.1"/>
</dbReference>
<feature type="transmembrane region" description="Helical" evidence="10">
    <location>
        <begin position="388"/>
        <end position="410"/>
    </location>
</feature>
<dbReference type="InterPro" id="IPR039859">
    <property type="entry name" value="PFA4/ZDH16/20/ERF2-like"/>
</dbReference>
<evidence type="ECO:0000256" key="11">
    <source>
        <dbReference type="SAM" id="MobiDB-lite"/>
    </source>
</evidence>
<feature type="region of interest" description="Disordered" evidence="11">
    <location>
        <begin position="33"/>
        <end position="170"/>
    </location>
</feature>
<comment type="subcellular location">
    <subcellularLocation>
        <location evidence="1">Membrane</location>
        <topology evidence="1">Multi-pass membrane protein</topology>
    </subcellularLocation>
</comment>
<organism evidence="13 14">
    <name type="scientific">Kwoniella shivajii</name>
    <dbReference type="NCBI Taxonomy" id="564305"/>
    <lineage>
        <taxon>Eukaryota</taxon>
        <taxon>Fungi</taxon>
        <taxon>Dikarya</taxon>
        <taxon>Basidiomycota</taxon>
        <taxon>Agaricomycotina</taxon>
        <taxon>Tremellomycetes</taxon>
        <taxon>Tremellales</taxon>
        <taxon>Cryptococcaceae</taxon>
        <taxon>Kwoniella</taxon>
    </lineage>
</organism>
<gene>
    <name evidence="13" type="ORF">IL334_003358</name>
</gene>
<dbReference type="Pfam" id="PF01529">
    <property type="entry name" value="DHHC"/>
    <property type="match status" value="1"/>
</dbReference>
<dbReference type="Proteomes" id="UP001329825">
    <property type="component" value="Chromosome 4"/>
</dbReference>
<dbReference type="GeneID" id="87955489"/>
<evidence type="ECO:0000256" key="3">
    <source>
        <dbReference type="ARBA" id="ARBA00022692"/>
    </source>
</evidence>
<feature type="compositionally biased region" description="Polar residues" evidence="11">
    <location>
        <begin position="295"/>
        <end position="314"/>
    </location>
</feature>
<keyword evidence="3 10" id="KW-0812">Transmembrane</keyword>
<feature type="transmembrane region" description="Helical" evidence="10">
    <location>
        <begin position="348"/>
        <end position="368"/>
    </location>
</feature>
<comment type="domain">
    <text evidence="10">The DHHC domain is required for palmitoyltransferase activity.</text>
</comment>
<protein>
    <recommendedName>
        <fullName evidence="10">Palmitoyltransferase</fullName>
        <ecNumber evidence="10">2.3.1.225</ecNumber>
    </recommendedName>
</protein>
<feature type="compositionally biased region" description="Basic and acidic residues" evidence="11">
    <location>
        <begin position="1"/>
        <end position="10"/>
    </location>
</feature>
<evidence type="ECO:0000256" key="2">
    <source>
        <dbReference type="ARBA" id="ARBA00022679"/>
    </source>
</evidence>
<reference evidence="13 14" key="1">
    <citation type="submission" date="2024-01" db="EMBL/GenBank/DDBJ databases">
        <title>Comparative genomics of Cryptococcus and Kwoniella reveals pathogenesis evolution and contrasting modes of karyotype evolution via chromosome fusion or intercentromeric recombination.</title>
        <authorList>
            <person name="Coelho M.A."/>
            <person name="David-Palma M."/>
            <person name="Shea T."/>
            <person name="Bowers K."/>
            <person name="McGinley-Smith S."/>
            <person name="Mohammad A.W."/>
            <person name="Gnirke A."/>
            <person name="Yurkov A.M."/>
            <person name="Nowrousian M."/>
            <person name="Sun S."/>
            <person name="Cuomo C.A."/>
            <person name="Heitman J."/>
        </authorList>
    </citation>
    <scope>NUCLEOTIDE SEQUENCE [LARGE SCALE GENOMIC DNA]</scope>
    <source>
        <strain evidence="13">CBS 11374</strain>
    </source>
</reference>
<keyword evidence="14" id="KW-1185">Reference proteome</keyword>
<dbReference type="PANTHER" id="PTHR22883:SF488">
    <property type="entry name" value="PALMITOYLTRANSFERASE"/>
    <property type="match status" value="1"/>
</dbReference>
<evidence type="ECO:0000256" key="5">
    <source>
        <dbReference type="ARBA" id="ARBA00023136"/>
    </source>
</evidence>
<keyword evidence="7" id="KW-0449">Lipoprotein</keyword>
<comment type="similarity">
    <text evidence="10">Belongs to the DHHC palmitoyltransferase family.</text>
</comment>
<feature type="region of interest" description="Disordered" evidence="11">
    <location>
        <begin position="219"/>
        <end position="321"/>
    </location>
</feature>
<comment type="catalytic activity">
    <reaction evidence="9 10">
        <text>L-cysteinyl-[protein] + hexadecanoyl-CoA = S-hexadecanoyl-L-cysteinyl-[protein] + CoA</text>
        <dbReference type="Rhea" id="RHEA:36683"/>
        <dbReference type="Rhea" id="RHEA-COMP:10131"/>
        <dbReference type="Rhea" id="RHEA-COMP:11032"/>
        <dbReference type="ChEBI" id="CHEBI:29950"/>
        <dbReference type="ChEBI" id="CHEBI:57287"/>
        <dbReference type="ChEBI" id="CHEBI:57379"/>
        <dbReference type="ChEBI" id="CHEBI:74151"/>
        <dbReference type="EC" id="2.3.1.225"/>
    </reaction>
</comment>
<evidence type="ECO:0000259" key="12">
    <source>
        <dbReference type="Pfam" id="PF01529"/>
    </source>
</evidence>
<dbReference type="InterPro" id="IPR001594">
    <property type="entry name" value="Palmitoyltrfase_DHHC"/>
</dbReference>
<evidence type="ECO:0000256" key="9">
    <source>
        <dbReference type="ARBA" id="ARBA00048048"/>
    </source>
</evidence>
<feature type="compositionally biased region" description="Low complexity" evidence="11">
    <location>
        <begin position="103"/>
        <end position="117"/>
    </location>
</feature>
<feature type="compositionally biased region" description="Basic and acidic residues" evidence="11">
    <location>
        <begin position="61"/>
        <end position="70"/>
    </location>
</feature>
<feature type="transmembrane region" description="Helical" evidence="10">
    <location>
        <begin position="537"/>
        <end position="558"/>
    </location>
</feature>
<feature type="region of interest" description="Disordered" evidence="11">
    <location>
        <begin position="1"/>
        <end position="21"/>
    </location>
</feature>
<keyword evidence="4 10" id="KW-1133">Transmembrane helix</keyword>
<evidence type="ECO:0000256" key="8">
    <source>
        <dbReference type="ARBA" id="ARBA00023315"/>
    </source>
</evidence>
<accession>A0ABZ1D1G0</accession>
<feature type="compositionally biased region" description="Polar residues" evidence="11">
    <location>
        <begin position="86"/>
        <end position="96"/>
    </location>
</feature>
<keyword evidence="8 10" id="KW-0012">Acyltransferase</keyword>
<feature type="compositionally biased region" description="Low complexity" evidence="11">
    <location>
        <begin position="219"/>
        <end position="230"/>
    </location>
</feature>
<evidence type="ECO:0000256" key="7">
    <source>
        <dbReference type="ARBA" id="ARBA00023288"/>
    </source>
</evidence>
<dbReference type="EC" id="2.3.1.225" evidence="10"/>
<dbReference type="PROSITE" id="PS50216">
    <property type="entry name" value="DHHC"/>
    <property type="match status" value="1"/>
</dbReference>
<name>A0ABZ1D1G0_9TREE</name>
<evidence type="ECO:0000256" key="10">
    <source>
        <dbReference type="RuleBase" id="RU079119"/>
    </source>
</evidence>
<proteinExistence type="inferred from homology"/>
<dbReference type="EMBL" id="CP141884">
    <property type="protein sequence ID" value="WRT66402.1"/>
    <property type="molecule type" value="Genomic_DNA"/>
</dbReference>
<evidence type="ECO:0000313" key="14">
    <source>
        <dbReference type="Proteomes" id="UP001329825"/>
    </source>
</evidence>
<feature type="compositionally biased region" description="Low complexity" evidence="11">
    <location>
        <begin position="40"/>
        <end position="56"/>
    </location>
</feature>
<evidence type="ECO:0000256" key="4">
    <source>
        <dbReference type="ARBA" id="ARBA00022989"/>
    </source>
</evidence>
<keyword evidence="6" id="KW-0564">Palmitate</keyword>
<evidence type="ECO:0000256" key="6">
    <source>
        <dbReference type="ARBA" id="ARBA00023139"/>
    </source>
</evidence>
<evidence type="ECO:0000313" key="13">
    <source>
        <dbReference type="EMBL" id="WRT66402.1"/>
    </source>
</evidence>
<evidence type="ECO:0000256" key="1">
    <source>
        <dbReference type="ARBA" id="ARBA00004141"/>
    </source>
</evidence>
<feature type="compositionally biased region" description="Basic and acidic residues" evidence="11">
    <location>
        <begin position="263"/>
        <end position="276"/>
    </location>
</feature>
<keyword evidence="2 10" id="KW-0808">Transferase</keyword>
<keyword evidence="5 10" id="KW-0472">Membrane</keyword>
<sequence>MGERDHDELSQNHSSPFTLGVALPTRSASVTLLREQAGESASAQACSSSSTSTSISNMGLMRRDSLEDTKSFYGVRPTSPPDSTIHRTASSSQRGTAAQRVRSSSLLSSNSSITSPSRTAVPLPTPRGFLSPKKPNSAIRLERKSSSVSDTDLNTKIKSKSRSNNFHSTLPTEYENLSTNQQDQDPDQDQFNTEMIATNSISPTFQETETEAASPTFALSSSFSLSEQQSKPPNNWDRSIGRSITEMSTPPRTAISELSSDELVNRNRGRDIEKANGHGTNDGMREANDFRLSKSAKSWRTNPNNHSRSNSSKFSDGKHRRKYETLNSSNPLTTFFWSGRLMTGGDNWWSLIGIVVILLGISGVWLGTTGAWLWQHGREYGLVKGSGIVITIIFVYLFGITTSSLIASAFRDPGIIPRGLDLDPPVFDDTNEWEAWPRDLTINGSKILVKYCDTCRSYRPPRSSHCRLCGNCVDGIDHHCSYLHQCVGKRNYFSFLVLLVSATISDIYIIIFSALHFSLLCHHDHVSFGKALSESPGAAVSFLLGVLLTVPILFLLWYHIRLLIYNLTTVEQIRANTSNSLFAKAQRPDNPFMSNSLFSNIILASIGRPQFPSWIDANGFEDDDKREINPALKDLKWSKEKLSTGI</sequence>